<keyword evidence="5" id="KW-0130">Cell adhesion</keyword>
<proteinExistence type="predicted"/>
<evidence type="ECO:0000256" key="4">
    <source>
        <dbReference type="ARBA" id="ARBA00022729"/>
    </source>
</evidence>
<dbReference type="AlphaFoldDB" id="A0A5P2UWK2"/>
<evidence type="ECO:0000256" key="3">
    <source>
        <dbReference type="ARBA" id="ARBA00022525"/>
    </source>
</evidence>
<protein>
    <submittedName>
        <fullName evidence="8">DUF320 domain-containing protein</fullName>
    </submittedName>
</protein>
<evidence type="ECO:0000256" key="1">
    <source>
        <dbReference type="ARBA" id="ARBA00004191"/>
    </source>
</evidence>
<evidence type="ECO:0000313" key="9">
    <source>
        <dbReference type="Proteomes" id="UP000326831"/>
    </source>
</evidence>
<dbReference type="GO" id="GO:0007155">
    <property type="term" value="P:cell adhesion"/>
    <property type="evidence" value="ECO:0007669"/>
    <property type="project" value="UniProtKB-KW"/>
</dbReference>
<gene>
    <name evidence="8" type="ORF">CP968_04970</name>
</gene>
<dbReference type="RefSeq" id="WP_150521724.1">
    <property type="nucleotide sequence ID" value="NZ_BMVX01000008.1"/>
</dbReference>
<keyword evidence="3" id="KW-0964">Secreted</keyword>
<evidence type="ECO:0000256" key="6">
    <source>
        <dbReference type="ARBA" id="ARBA00023087"/>
    </source>
</evidence>
<feature type="domain" description="Chaplin" evidence="7">
    <location>
        <begin position="49"/>
        <end position="90"/>
    </location>
</feature>
<dbReference type="Proteomes" id="UP000326831">
    <property type="component" value="Chromosome"/>
</dbReference>
<accession>A0A5P2UWK2</accession>
<evidence type="ECO:0000313" key="8">
    <source>
        <dbReference type="EMBL" id="QEU82729.1"/>
    </source>
</evidence>
<keyword evidence="6" id="KW-0034">Amyloid</keyword>
<dbReference type="InterPro" id="IPR005528">
    <property type="entry name" value="ChpA-H"/>
</dbReference>
<sequence>MVSGTGLQQAGRRAVVTGTAVGAVLVPVGAAHASVVGIGNAVFGNTCASHGDARAEGGTAAASGSASGNFAALPLSLPRNHCGNSGIVCTAVFGSSV</sequence>
<evidence type="ECO:0000259" key="7">
    <source>
        <dbReference type="Pfam" id="PF03777"/>
    </source>
</evidence>
<organism evidence="8 9">
    <name type="scientific">Streptomyces subrutilus</name>
    <dbReference type="NCBI Taxonomy" id="36818"/>
    <lineage>
        <taxon>Bacteria</taxon>
        <taxon>Bacillati</taxon>
        <taxon>Actinomycetota</taxon>
        <taxon>Actinomycetes</taxon>
        <taxon>Kitasatosporales</taxon>
        <taxon>Streptomycetaceae</taxon>
        <taxon>Streptomyces</taxon>
    </lineage>
</organism>
<comment type="subcellular location">
    <subcellularLocation>
        <location evidence="1">Secreted</location>
        <location evidence="1">Cell wall</location>
    </subcellularLocation>
</comment>
<evidence type="ECO:0000256" key="2">
    <source>
        <dbReference type="ARBA" id="ARBA00022512"/>
    </source>
</evidence>
<dbReference type="Pfam" id="PF03777">
    <property type="entry name" value="ChpA-C"/>
    <property type="match status" value="1"/>
</dbReference>
<keyword evidence="2" id="KW-0134">Cell wall</keyword>
<dbReference type="EMBL" id="CP023701">
    <property type="protein sequence ID" value="QEU82729.1"/>
    <property type="molecule type" value="Genomic_DNA"/>
</dbReference>
<reference evidence="8 9" key="1">
    <citation type="submission" date="2017-09" db="EMBL/GenBank/DDBJ databases">
        <authorList>
            <person name="Lee N."/>
            <person name="Cho B.-K."/>
        </authorList>
    </citation>
    <scope>NUCLEOTIDE SEQUENCE [LARGE SCALE GENOMIC DNA]</scope>
    <source>
        <strain evidence="8 9">ATCC 27467</strain>
    </source>
</reference>
<keyword evidence="9" id="KW-1185">Reference proteome</keyword>
<name>A0A5P2UWK2_9ACTN</name>
<evidence type="ECO:0000256" key="5">
    <source>
        <dbReference type="ARBA" id="ARBA00022889"/>
    </source>
</evidence>
<dbReference type="KEGG" id="ssub:CP968_04970"/>
<keyword evidence="4" id="KW-0732">Signal</keyword>